<evidence type="ECO:0000259" key="10">
    <source>
        <dbReference type="PROSITE" id="PS51296"/>
    </source>
</evidence>
<name>K0VBZ1_MYCVA</name>
<dbReference type="eggNOG" id="COG0723">
    <property type="taxonomic scope" value="Bacteria"/>
</dbReference>
<dbReference type="InterPro" id="IPR014349">
    <property type="entry name" value="Rieske_Fe-S_prot"/>
</dbReference>
<accession>K0VBZ1</accession>
<protein>
    <recommendedName>
        <fullName evidence="2">Cytochrome bc1 complex Rieske iron-sulfur subunit</fullName>
    </recommendedName>
    <alternativeName>
        <fullName evidence="8">Cytochrome bc1 reductase complex subunit QcrA</fullName>
    </alternativeName>
</protein>
<gene>
    <name evidence="11" type="ORF">MVAC_01999</name>
</gene>
<evidence type="ECO:0000256" key="8">
    <source>
        <dbReference type="ARBA" id="ARBA00029586"/>
    </source>
</evidence>
<dbReference type="GO" id="GO:0046872">
    <property type="term" value="F:metal ion binding"/>
    <property type="evidence" value="ECO:0007669"/>
    <property type="project" value="UniProtKB-KW"/>
</dbReference>
<evidence type="ECO:0000256" key="1">
    <source>
        <dbReference type="ARBA" id="ARBA00002494"/>
    </source>
</evidence>
<dbReference type="EMBL" id="ALQA01000003">
    <property type="protein sequence ID" value="EJZ12338.1"/>
    <property type="molecule type" value="Genomic_DNA"/>
</dbReference>
<keyword evidence="7" id="KW-1015">Disulfide bond</keyword>
<sequence length="147" mass="14341">MKLCLTREQFLVSAGLAGVAVGASACAGYGQPPAGSVASTTANQTANQTVPPAVAATPIAATADIPVGSGVIVEDIVITQPTAGVYRAFSAVCTHAGCSLADVSDGTINCPCHGSKFNLDGTVANGPATRPLEGKSVAVDGDVITAG</sequence>
<dbReference type="SUPFAM" id="SSF50022">
    <property type="entry name" value="ISP domain"/>
    <property type="match status" value="1"/>
</dbReference>
<keyword evidence="12" id="KW-1185">Reference proteome</keyword>
<comment type="function">
    <text evidence="1">Iron-sulfur subunit of the cytochrome bc1 complex, an essential component of the respiratory electron transport chain required for ATP synthesis. The bc1 complex catalyzes the oxidation of menaquinol and the reduction of cytochrome c in the respiratory chain. The bc1 complex operates through a Q-cycle mechanism that couples electron transfer to generation of the proton gradient that drives ATP synthesis.</text>
</comment>
<dbReference type="PROSITE" id="PS51296">
    <property type="entry name" value="RIESKE"/>
    <property type="match status" value="1"/>
</dbReference>
<evidence type="ECO:0000256" key="3">
    <source>
        <dbReference type="ARBA" id="ARBA00022714"/>
    </source>
</evidence>
<evidence type="ECO:0000313" key="11">
    <source>
        <dbReference type="EMBL" id="EJZ12338.1"/>
    </source>
</evidence>
<dbReference type="InterPro" id="IPR036922">
    <property type="entry name" value="Rieske_2Fe-2S_sf"/>
</dbReference>
<evidence type="ECO:0000256" key="7">
    <source>
        <dbReference type="ARBA" id="ARBA00023157"/>
    </source>
</evidence>
<evidence type="ECO:0000256" key="9">
    <source>
        <dbReference type="ARBA" id="ARBA00034078"/>
    </source>
</evidence>
<evidence type="ECO:0000256" key="5">
    <source>
        <dbReference type="ARBA" id="ARBA00023004"/>
    </source>
</evidence>
<dbReference type="AlphaFoldDB" id="K0VBZ1"/>
<evidence type="ECO:0000256" key="2">
    <source>
        <dbReference type="ARBA" id="ARBA00015816"/>
    </source>
</evidence>
<keyword evidence="5" id="KW-0408">Iron</keyword>
<evidence type="ECO:0000313" key="12">
    <source>
        <dbReference type="Proteomes" id="UP000006072"/>
    </source>
</evidence>
<feature type="domain" description="Rieske" evidence="10">
    <location>
        <begin position="57"/>
        <end position="146"/>
    </location>
</feature>
<dbReference type="GO" id="GO:0016020">
    <property type="term" value="C:membrane"/>
    <property type="evidence" value="ECO:0007669"/>
    <property type="project" value="InterPro"/>
</dbReference>
<dbReference type="PATRIC" id="fig|1194972.3.peg.407"/>
<keyword evidence="3" id="KW-0001">2Fe-2S</keyword>
<dbReference type="RefSeq" id="WP_003928865.1">
    <property type="nucleotide sequence ID" value="NZ_JH814684.1"/>
</dbReference>
<dbReference type="Proteomes" id="UP000006072">
    <property type="component" value="Unassembled WGS sequence"/>
</dbReference>
<dbReference type="GO" id="GO:0016705">
    <property type="term" value="F:oxidoreductase activity, acting on paired donors, with incorporation or reduction of molecular oxygen"/>
    <property type="evidence" value="ECO:0007669"/>
    <property type="project" value="UniProtKB-ARBA"/>
</dbReference>
<dbReference type="InterPro" id="IPR017941">
    <property type="entry name" value="Rieske_2Fe-2S"/>
</dbReference>
<dbReference type="GO" id="GO:0051537">
    <property type="term" value="F:2 iron, 2 sulfur cluster binding"/>
    <property type="evidence" value="ECO:0007669"/>
    <property type="project" value="UniProtKB-KW"/>
</dbReference>
<dbReference type="InterPro" id="IPR005805">
    <property type="entry name" value="Rieske_Fe-S_prot_C"/>
</dbReference>
<dbReference type="Pfam" id="PF00355">
    <property type="entry name" value="Rieske"/>
    <property type="match status" value="1"/>
</dbReference>
<dbReference type="PROSITE" id="PS51257">
    <property type="entry name" value="PROKAR_LIPOPROTEIN"/>
    <property type="match status" value="1"/>
</dbReference>
<keyword evidence="4" id="KW-0479">Metal-binding</keyword>
<dbReference type="PRINTS" id="PR00162">
    <property type="entry name" value="RIESKE"/>
</dbReference>
<dbReference type="GO" id="GO:0004497">
    <property type="term" value="F:monooxygenase activity"/>
    <property type="evidence" value="ECO:0007669"/>
    <property type="project" value="UniProtKB-ARBA"/>
</dbReference>
<dbReference type="CDD" id="cd03467">
    <property type="entry name" value="Rieske"/>
    <property type="match status" value="1"/>
</dbReference>
<organism evidence="11 12">
    <name type="scientific">Mycolicibacterium vaccae ATCC 25954</name>
    <dbReference type="NCBI Taxonomy" id="1194972"/>
    <lineage>
        <taxon>Bacteria</taxon>
        <taxon>Bacillati</taxon>
        <taxon>Actinomycetota</taxon>
        <taxon>Actinomycetes</taxon>
        <taxon>Mycobacteriales</taxon>
        <taxon>Mycobacteriaceae</taxon>
        <taxon>Mycolicibacterium</taxon>
    </lineage>
</organism>
<comment type="cofactor">
    <cofactor evidence="9">
        <name>[2Fe-2S] cluster</name>
        <dbReference type="ChEBI" id="CHEBI:190135"/>
    </cofactor>
</comment>
<dbReference type="Gene3D" id="2.102.10.10">
    <property type="entry name" value="Rieske [2Fe-2S] iron-sulphur domain"/>
    <property type="match status" value="1"/>
</dbReference>
<evidence type="ECO:0000256" key="6">
    <source>
        <dbReference type="ARBA" id="ARBA00023014"/>
    </source>
</evidence>
<keyword evidence="6" id="KW-0411">Iron-sulfur</keyword>
<comment type="caution">
    <text evidence="11">The sequence shown here is derived from an EMBL/GenBank/DDBJ whole genome shotgun (WGS) entry which is preliminary data.</text>
</comment>
<reference evidence="11 12" key="1">
    <citation type="journal article" date="2012" name="J. Bacteriol.">
        <title>Complete Genome Sequence of Mycobacterium vaccae Type Strain ATCC 25954.</title>
        <authorList>
            <person name="Ho Y.S."/>
            <person name="Adroub S.A."/>
            <person name="Abadi M."/>
            <person name="Al Alwan B."/>
            <person name="Alkhateeb R."/>
            <person name="Gao G."/>
            <person name="Ragab A."/>
            <person name="Ali S."/>
            <person name="van Soolingen D."/>
            <person name="Bitter W."/>
            <person name="Pain A."/>
            <person name="Abdallah A.M."/>
        </authorList>
    </citation>
    <scope>NUCLEOTIDE SEQUENCE [LARGE SCALE GENOMIC DNA]</scope>
    <source>
        <strain evidence="11 12">ATCC 25954</strain>
    </source>
</reference>
<evidence type="ECO:0000256" key="4">
    <source>
        <dbReference type="ARBA" id="ARBA00022723"/>
    </source>
</evidence>
<proteinExistence type="predicted"/>
<dbReference type="PANTHER" id="PTHR10134">
    <property type="entry name" value="CYTOCHROME B-C1 COMPLEX SUBUNIT RIESKE, MITOCHONDRIAL"/>
    <property type="match status" value="1"/>
</dbReference>
<dbReference type="HOGENOM" id="CLU_055690_1_4_11"/>